<organism evidence="8 9">
    <name type="scientific">Hydrogenophaga crocea</name>
    <dbReference type="NCBI Taxonomy" id="2716225"/>
    <lineage>
        <taxon>Bacteria</taxon>
        <taxon>Pseudomonadati</taxon>
        <taxon>Pseudomonadota</taxon>
        <taxon>Betaproteobacteria</taxon>
        <taxon>Burkholderiales</taxon>
        <taxon>Comamonadaceae</taxon>
        <taxon>Hydrogenophaga</taxon>
    </lineage>
</organism>
<feature type="transmembrane region" description="Helical" evidence="5">
    <location>
        <begin position="341"/>
        <end position="361"/>
    </location>
</feature>
<proteinExistence type="predicted"/>
<keyword evidence="4 5" id="KW-0472">Membrane</keyword>
<dbReference type="PANTHER" id="PTHR37422">
    <property type="entry name" value="TEICHURONIC ACID BIOSYNTHESIS PROTEIN TUAE"/>
    <property type="match status" value="1"/>
</dbReference>
<dbReference type="Pfam" id="PF11846">
    <property type="entry name" value="Wzy_C_2"/>
    <property type="match status" value="1"/>
</dbReference>
<dbReference type="RefSeq" id="WP_166228969.1">
    <property type="nucleotide sequence ID" value="NZ_CP049989.1"/>
</dbReference>
<evidence type="ECO:0000259" key="6">
    <source>
        <dbReference type="Pfam" id="PF04932"/>
    </source>
</evidence>
<evidence type="ECO:0000313" key="8">
    <source>
        <dbReference type="EMBL" id="QIM53702.1"/>
    </source>
</evidence>
<dbReference type="InterPro" id="IPR007016">
    <property type="entry name" value="O-antigen_ligase-rel_domated"/>
</dbReference>
<dbReference type="Proteomes" id="UP000503162">
    <property type="component" value="Chromosome"/>
</dbReference>
<dbReference type="InterPro" id="IPR021797">
    <property type="entry name" value="Wzy_C_2"/>
</dbReference>
<feature type="transmembrane region" description="Helical" evidence="5">
    <location>
        <begin position="424"/>
        <end position="443"/>
    </location>
</feature>
<evidence type="ECO:0008006" key="10">
    <source>
        <dbReference type="Google" id="ProtNLM"/>
    </source>
</evidence>
<dbReference type="EMBL" id="CP049989">
    <property type="protein sequence ID" value="QIM53702.1"/>
    <property type="molecule type" value="Genomic_DNA"/>
</dbReference>
<comment type="subcellular location">
    <subcellularLocation>
        <location evidence="1">Membrane</location>
        <topology evidence="1">Multi-pass membrane protein</topology>
    </subcellularLocation>
</comment>
<dbReference type="InterPro" id="IPR051533">
    <property type="entry name" value="WaaL-like"/>
</dbReference>
<keyword evidence="2 5" id="KW-0812">Transmembrane</keyword>
<feature type="transmembrane region" description="Helical" evidence="5">
    <location>
        <begin position="93"/>
        <end position="113"/>
    </location>
</feature>
<reference evidence="8 9" key="1">
    <citation type="submission" date="2020-03" db="EMBL/GenBank/DDBJ databases">
        <title>Hydrogenophaga sp. nov. isolated from cyanobacterial mat.</title>
        <authorList>
            <person name="Thorat V."/>
            <person name="Kirdat K."/>
            <person name="Tiwarekar B."/>
            <person name="Costa E.D."/>
            <person name="Yadav A."/>
        </authorList>
    </citation>
    <scope>NUCLEOTIDE SEQUENCE [LARGE SCALE GENOMIC DNA]</scope>
    <source>
        <strain evidence="8 9">BA0156</strain>
    </source>
</reference>
<feature type="transmembrane region" description="Helical" evidence="5">
    <location>
        <begin position="196"/>
        <end position="213"/>
    </location>
</feature>
<name>A0A6G8IKD5_9BURK</name>
<protein>
    <recommendedName>
        <fullName evidence="10">Virulence factor membrane-bound polymerase C-terminal domain-containing protein</fullName>
    </recommendedName>
</protein>
<feature type="transmembrane region" description="Helical" evidence="5">
    <location>
        <begin position="68"/>
        <end position="87"/>
    </location>
</feature>
<sequence>MGPFFMRNLRTPLWTPLATALLSLAWLLPNAHPPWVAFQKDALAASVLLACAIPVAWKAFHARVNPRLDPLSLCMLGLALLTLLQWVGGQIEFFGHASVGALYWIGGALALMLGSMWARWAPDRFLIFLFSAFLVGAVATAGLMLVQWLGLNLETVWIAEAVGGRPYGNLIQPNNAASLLLLGFVAVWWLRQKGNISFWPAMFATAYLLFGVAISGSRIGFLSLTLLLLVVIGSAVRRSELRLEARTAGAILVGFWLTVLLLNSFSDSVTSIGDVRAHALGRDLANIRLVTYLAFLDAALEGPLWGYGFDQAIYAQKVAQQLGHDVPMYFKWTHNALLDLAVWYGPVVGALTAVLLGWWVYRVARSQWSVDLACCLAGLVVLGLHGLVELPLAYAYFLLPACLLAGYVTAQMSFPIIDLPVKSFLLGLLAASVCLGLVFVDYFKVESSYYAWRFKQARIGINHPYDVPETIVLNQFRALLVGLRGDAGSLNSKELDDFKFAVMLQPSPVALVHLAAIQARSGMLKEAQETADVANTIYPAPFGDPMRIRWQEMAAADQRLKPIRWSENILKR</sequence>
<evidence type="ECO:0000256" key="2">
    <source>
        <dbReference type="ARBA" id="ARBA00022692"/>
    </source>
</evidence>
<evidence type="ECO:0000256" key="4">
    <source>
        <dbReference type="ARBA" id="ARBA00023136"/>
    </source>
</evidence>
<feature type="transmembrane region" description="Helical" evidence="5">
    <location>
        <begin position="368"/>
        <end position="388"/>
    </location>
</feature>
<feature type="transmembrane region" description="Helical" evidence="5">
    <location>
        <begin position="248"/>
        <end position="266"/>
    </location>
</feature>
<feature type="domain" description="O-antigen ligase-related" evidence="6">
    <location>
        <begin position="204"/>
        <end position="351"/>
    </location>
</feature>
<evidence type="ECO:0000256" key="3">
    <source>
        <dbReference type="ARBA" id="ARBA00022989"/>
    </source>
</evidence>
<keyword evidence="9" id="KW-1185">Reference proteome</keyword>
<keyword evidence="3 5" id="KW-1133">Transmembrane helix</keyword>
<feature type="transmembrane region" description="Helical" evidence="5">
    <location>
        <begin position="43"/>
        <end position="61"/>
    </location>
</feature>
<feature type="transmembrane region" description="Helical" evidence="5">
    <location>
        <begin position="219"/>
        <end position="236"/>
    </location>
</feature>
<feature type="domain" description="Virulence factor membrane-bound polymerase C-terminal" evidence="7">
    <location>
        <begin position="375"/>
        <end position="539"/>
    </location>
</feature>
<dbReference type="Pfam" id="PF04932">
    <property type="entry name" value="Wzy_C"/>
    <property type="match status" value="1"/>
</dbReference>
<gene>
    <name evidence="8" type="ORF">G9Q37_16840</name>
</gene>
<evidence type="ECO:0000259" key="7">
    <source>
        <dbReference type="Pfam" id="PF11846"/>
    </source>
</evidence>
<dbReference type="KEGG" id="hcz:G9Q37_16840"/>
<feature type="transmembrane region" description="Helical" evidence="5">
    <location>
        <begin position="125"/>
        <end position="150"/>
    </location>
</feature>
<feature type="transmembrane region" description="Helical" evidence="5">
    <location>
        <begin position="170"/>
        <end position="189"/>
    </location>
</feature>
<evidence type="ECO:0000256" key="1">
    <source>
        <dbReference type="ARBA" id="ARBA00004141"/>
    </source>
</evidence>
<evidence type="ECO:0000313" key="9">
    <source>
        <dbReference type="Proteomes" id="UP000503162"/>
    </source>
</evidence>
<feature type="transmembrane region" description="Helical" evidence="5">
    <location>
        <begin position="394"/>
        <end position="417"/>
    </location>
</feature>
<dbReference type="PANTHER" id="PTHR37422:SF13">
    <property type="entry name" value="LIPOPOLYSACCHARIDE BIOSYNTHESIS PROTEIN PA4999-RELATED"/>
    <property type="match status" value="1"/>
</dbReference>
<evidence type="ECO:0000256" key="5">
    <source>
        <dbReference type="SAM" id="Phobius"/>
    </source>
</evidence>
<dbReference type="GO" id="GO:0016020">
    <property type="term" value="C:membrane"/>
    <property type="evidence" value="ECO:0007669"/>
    <property type="project" value="UniProtKB-SubCell"/>
</dbReference>
<accession>A0A6G8IKD5</accession>
<dbReference type="AlphaFoldDB" id="A0A6G8IKD5"/>